<dbReference type="Gene3D" id="2.60.120.620">
    <property type="entry name" value="q2cbj1_9rhob like domain"/>
    <property type="match status" value="1"/>
</dbReference>
<dbReference type="EMBL" id="FMYQ01000022">
    <property type="protein sequence ID" value="SDD61308.1"/>
    <property type="molecule type" value="Genomic_DNA"/>
</dbReference>
<dbReference type="InterPro" id="IPR045054">
    <property type="entry name" value="P4HA-like"/>
</dbReference>
<dbReference type="Pfam" id="PF13640">
    <property type="entry name" value="2OG-FeII_Oxy_3"/>
    <property type="match status" value="1"/>
</dbReference>
<evidence type="ECO:0000256" key="5">
    <source>
        <dbReference type="ARBA" id="ARBA00023002"/>
    </source>
</evidence>
<dbReference type="InterPro" id="IPR005123">
    <property type="entry name" value="Oxoglu/Fe-dep_dioxygenase_dom"/>
</dbReference>
<evidence type="ECO:0000256" key="6">
    <source>
        <dbReference type="ARBA" id="ARBA00023004"/>
    </source>
</evidence>
<organism evidence="8 9">
    <name type="scientific">Paraburkholderia lycopersici</name>
    <dbReference type="NCBI Taxonomy" id="416944"/>
    <lineage>
        <taxon>Bacteria</taxon>
        <taxon>Pseudomonadati</taxon>
        <taxon>Pseudomonadota</taxon>
        <taxon>Betaproteobacteria</taxon>
        <taxon>Burkholderiales</taxon>
        <taxon>Burkholderiaceae</taxon>
        <taxon>Paraburkholderia</taxon>
    </lineage>
</organism>
<keyword evidence="9" id="KW-1185">Reference proteome</keyword>
<dbReference type="RefSeq" id="WP_092001356.1">
    <property type="nucleotide sequence ID" value="NZ_FMYQ01000022.1"/>
</dbReference>
<dbReference type="GO" id="GO:0005506">
    <property type="term" value="F:iron ion binding"/>
    <property type="evidence" value="ECO:0007669"/>
    <property type="project" value="InterPro"/>
</dbReference>
<reference evidence="9" key="1">
    <citation type="submission" date="2016-09" db="EMBL/GenBank/DDBJ databases">
        <authorList>
            <person name="Varghese N."/>
            <person name="Submissions S."/>
        </authorList>
    </citation>
    <scope>NUCLEOTIDE SEQUENCE [LARGE SCALE GENOMIC DNA]</scope>
    <source>
        <strain evidence="9">TNe-862</strain>
    </source>
</reference>
<gene>
    <name evidence="8" type="ORF">SAMN05421548_12276</name>
</gene>
<evidence type="ECO:0000259" key="7">
    <source>
        <dbReference type="PROSITE" id="PS51471"/>
    </source>
</evidence>
<accession>A0A1G6W689</accession>
<evidence type="ECO:0000313" key="9">
    <source>
        <dbReference type="Proteomes" id="UP000198908"/>
    </source>
</evidence>
<keyword evidence="6" id="KW-0408">Iron</keyword>
<feature type="domain" description="Fe2OG dioxygenase" evidence="7">
    <location>
        <begin position="169"/>
        <end position="278"/>
    </location>
</feature>
<comment type="cofactor">
    <cofactor evidence="1">
        <name>L-ascorbate</name>
        <dbReference type="ChEBI" id="CHEBI:38290"/>
    </cofactor>
</comment>
<evidence type="ECO:0000256" key="4">
    <source>
        <dbReference type="ARBA" id="ARBA00022964"/>
    </source>
</evidence>
<dbReference type="GO" id="GO:0004656">
    <property type="term" value="F:procollagen-proline 4-dioxygenase activity"/>
    <property type="evidence" value="ECO:0007669"/>
    <property type="project" value="TreeGrafter"/>
</dbReference>
<dbReference type="PANTHER" id="PTHR10869">
    <property type="entry name" value="PROLYL 4-HYDROXYLASE ALPHA SUBUNIT"/>
    <property type="match status" value="1"/>
</dbReference>
<dbReference type="GO" id="GO:0031418">
    <property type="term" value="F:L-ascorbic acid binding"/>
    <property type="evidence" value="ECO:0007669"/>
    <property type="project" value="UniProtKB-KW"/>
</dbReference>
<name>A0A1G6W689_9BURK</name>
<dbReference type="Proteomes" id="UP000198908">
    <property type="component" value="Unassembled WGS sequence"/>
</dbReference>
<evidence type="ECO:0000256" key="2">
    <source>
        <dbReference type="ARBA" id="ARBA00022723"/>
    </source>
</evidence>
<dbReference type="InterPro" id="IPR044862">
    <property type="entry name" value="Pro_4_hyd_alph_FE2OG_OXY"/>
</dbReference>
<keyword evidence="2" id="KW-0479">Metal-binding</keyword>
<evidence type="ECO:0000256" key="3">
    <source>
        <dbReference type="ARBA" id="ARBA00022896"/>
    </source>
</evidence>
<dbReference type="PANTHER" id="PTHR10869:SF246">
    <property type="entry name" value="TRANSMEMBRANE PROLYL 4-HYDROXYLASE"/>
    <property type="match status" value="1"/>
</dbReference>
<dbReference type="AlphaFoldDB" id="A0A1G6W689"/>
<sequence>MLTVDANWEAWLATNVTRGCTAESMAAAMVQAGFDPAAADSAVRRAVGGAVADDRAVTTDSAPYRYDPAPVPAGNLVRAFDRDVPVLMRCERPQIVIFGDVFSAAECDELIERSRHRLQRNTTINPETGAEDVIRNRTSEGTWFSRGEDAFIERLDRRIACLMNWPVENGEGLQILHYGPGAEYRSHFDYFPPEQSGSTVQLAHGGQRVATLVIYLNDVPEGGETVFPDAGISVAGRKGNAVYFRYMNGMRQLDPLSLHAGAPVRRGEKWIATRWMRERAHR</sequence>
<dbReference type="PROSITE" id="PS51471">
    <property type="entry name" value="FE2OG_OXY"/>
    <property type="match status" value="1"/>
</dbReference>
<evidence type="ECO:0000256" key="1">
    <source>
        <dbReference type="ARBA" id="ARBA00001961"/>
    </source>
</evidence>
<protein>
    <submittedName>
        <fullName evidence="8">Prolyl 4-hydroxylase</fullName>
    </submittedName>
</protein>
<keyword evidence="5" id="KW-0560">Oxidoreductase</keyword>
<dbReference type="STRING" id="416944.SAMN05421548_12276"/>
<keyword evidence="4" id="KW-0223">Dioxygenase</keyword>
<dbReference type="OrthoDB" id="269774at2"/>
<evidence type="ECO:0000313" key="8">
    <source>
        <dbReference type="EMBL" id="SDD61308.1"/>
    </source>
</evidence>
<keyword evidence="3" id="KW-0847">Vitamin C</keyword>
<dbReference type="InterPro" id="IPR006620">
    <property type="entry name" value="Pro_4_hyd_alph"/>
</dbReference>
<proteinExistence type="predicted"/>
<dbReference type="SMART" id="SM00702">
    <property type="entry name" value="P4Hc"/>
    <property type="match status" value="1"/>
</dbReference>